<dbReference type="EMBL" id="JARQZJ010000100">
    <property type="protein sequence ID" value="KAK9886464.1"/>
    <property type="molecule type" value="Genomic_DNA"/>
</dbReference>
<evidence type="ECO:0000256" key="1">
    <source>
        <dbReference type="SAM" id="Coils"/>
    </source>
</evidence>
<organism evidence="2 3">
    <name type="scientific">Henosepilachna vigintioctopunctata</name>
    <dbReference type="NCBI Taxonomy" id="420089"/>
    <lineage>
        <taxon>Eukaryota</taxon>
        <taxon>Metazoa</taxon>
        <taxon>Ecdysozoa</taxon>
        <taxon>Arthropoda</taxon>
        <taxon>Hexapoda</taxon>
        <taxon>Insecta</taxon>
        <taxon>Pterygota</taxon>
        <taxon>Neoptera</taxon>
        <taxon>Endopterygota</taxon>
        <taxon>Coleoptera</taxon>
        <taxon>Polyphaga</taxon>
        <taxon>Cucujiformia</taxon>
        <taxon>Coccinelloidea</taxon>
        <taxon>Coccinellidae</taxon>
        <taxon>Epilachninae</taxon>
        <taxon>Epilachnini</taxon>
        <taxon>Henosepilachna</taxon>
    </lineage>
</organism>
<keyword evidence="3" id="KW-1185">Reference proteome</keyword>
<evidence type="ECO:0000313" key="3">
    <source>
        <dbReference type="Proteomes" id="UP001431783"/>
    </source>
</evidence>
<accession>A0AAW1UZY3</accession>
<keyword evidence="1" id="KW-0175">Coiled coil</keyword>
<comment type="caution">
    <text evidence="2">The sequence shown here is derived from an EMBL/GenBank/DDBJ whole genome shotgun (WGS) entry which is preliminary data.</text>
</comment>
<dbReference type="Proteomes" id="UP001431783">
    <property type="component" value="Unassembled WGS sequence"/>
</dbReference>
<feature type="coiled-coil region" evidence="1">
    <location>
        <begin position="46"/>
        <end position="80"/>
    </location>
</feature>
<gene>
    <name evidence="2" type="ORF">WA026_016747</name>
</gene>
<sequence length="151" mass="17671">MTPKSTKTIISEYSDPAIQDILRKLQQMNNKLPTFAESVRFNGDMLDKMKKSLSEIIQENEELKKDREVSKTRVSSLEEEVISVRQSVIEEEYRERANNAIMIGRLTDDNSKVRNNVLCVLKKLEILAERDFECYRVVECYRVEIKIILLI</sequence>
<name>A0AAW1UZY3_9CUCU</name>
<proteinExistence type="predicted"/>
<dbReference type="AlphaFoldDB" id="A0AAW1UZY3"/>
<evidence type="ECO:0000313" key="2">
    <source>
        <dbReference type="EMBL" id="KAK9886464.1"/>
    </source>
</evidence>
<reference evidence="2 3" key="1">
    <citation type="submission" date="2023-03" db="EMBL/GenBank/DDBJ databases">
        <title>Genome insight into feeding habits of ladybird beetles.</title>
        <authorList>
            <person name="Li H.-S."/>
            <person name="Huang Y.-H."/>
            <person name="Pang H."/>
        </authorList>
    </citation>
    <scope>NUCLEOTIDE SEQUENCE [LARGE SCALE GENOMIC DNA]</scope>
    <source>
        <strain evidence="2">SYSU_2023b</strain>
        <tissue evidence="2">Whole body</tissue>
    </source>
</reference>
<protein>
    <submittedName>
        <fullName evidence="2">Uncharacterized protein</fullName>
    </submittedName>
</protein>